<evidence type="ECO:0000313" key="3">
    <source>
        <dbReference type="Proteomes" id="UP000266841"/>
    </source>
</evidence>
<accession>K0TFF1</accession>
<proteinExistence type="predicted"/>
<dbReference type="OrthoDB" id="47284at2759"/>
<protein>
    <submittedName>
        <fullName evidence="2">Uncharacterized protein</fullName>
    </submittedName>
</protein>
<dbReference type="eggNOG" id="ENOG502SV0A">
    <property type="taxonomic scope" value="Eukaryota"/>
</dbReference>
<comment type="caution">
    <text evidence="2">The sequence shown here is derived from an EMBL/GenBank/DDBJ whole genome shotgun (WGS) entry which is preliminary data.</text>
</comment>
<keyword evidence="3" id="KW-1185">Reference proteome</keyword>
<sequence length="336" mass="37024">MMGSTKRIVAAAAMAVGSSRAICVHCLALAGNQSFARTRTRYRRSAKSALTMYLDLDGAVDVIVSSSSENLFQSTSGVFQTSSVIASDTRLEAEILNDASYLAFDFSSILFSNTTWLRLCNVLGRIFILTSTYLQSGANVSLDTALLQISMLLVSTHLFLQSVGPQITALINSPSLSVRDRRVYTNLFDPTGVSALQYKTLLASRAIEWVDCHNSSAYLDLNGEFMYFRYTGVVAEETRESTGRGQHRFFGELQFARSLEERSKKRSFSKSKKTPPASNSTLHAERGSSLLRLSSSKILQLMENDDELSTAVPKLILMSLQEKLIAPLEELYDGSV</sequence>
<dbReference type="AlphaFoldDB" id="K0TFF1"/>
<dbReference type="Proteomes" id="UP000266841">
    <property type="component" value="Unassembled WGS sequence"/>
</dbReference>
<name>K0TFF1_THAOC</name>
<dbReference type="OMA" id="FHTCIAT"/>
<organism evidence="2 3">
    <name type="scientific">Thalassiosira oceanica</name>
    <name type="common">Marine diatom</name>
    <dbReference type="NCBI Taxonomy" id="159749"/>
    <lineage>
        <taxon>Eukaryota</taxon>
        <taxon>Sar</taxon>
        <taxon>Stramenopiles</taxon>
        <taxon>Ochrophyta</taxon>
        <taxon>Bacillariophyta</taxon>
        <taxon>Coscinodiscophyceae</taxon>
        <taxon>Thalassiosirophycidae</taxon>
        <taxon>Thalassiosirales</taxon>
        <taxon>Thalassiosiraceae</taxon>
        <taxon>Thalassiosira</taxon>
    </lineage>
</organism>
<evidence type="ECO:0000313" key="2">
    <source>
        <dbReference type="EMBL" id="EJK75759.1"/>
    </source>
</evidence>
<reference evidence="2 3" key="1">
    <citation type="journal article" date="2012" name="Genome Biol.">
        <title>Genome and low-iron response of an oceanic diatom adapted to chronic iron limitation.</title>
        <authorList>
            <person name="Lommer M."/>
            <person name="Specht M."/>
            <person name="Roy A.S."/>
            <person name="Kraemer L."/>
            <person name="Andreson R."/>
            <person name="Gutowska M.A."/>
            <person name="Wolf J."/>
            <person name="Bergner S.V."/>
            <person name="Schilhabel M.B."/>
            <person name="Klostermeier U.C."/>
            <person name="Beiko R.G."/>
            <person name="Rosenstiel P."/>
            <person name="Hippler M."/>
            <person name="Laroche J."/>
        </authorList>
    </citation>
    <scope>NUCLEOTIDE SEQUENCE [LARGE SCALE GENOMIC DNA]</scope>
    <source>
        <strain evidence="2 3">CCMP1005</strain>
    </source>
</reference>
<feature type="region of interest" description="Disordered" evidence="1">
    <location>
        <begin position="261"/>
        <end position="286"/>
    </location>
</feature>
<evidence type="ECO:0000256" key="1">
    <source>
        <dbReference type="SAM" id="MobiDB-lite"/>
    </source>
</evidence>
<gene>
    <name evidence="2" type="ORF">THAOC_02507</name>
</gene>
<feature type="compositionally biased region" description="Basic residues" evidence="1">
    <location>
        <begin position="264"/>
        <end position="273"/>
    </location>
</feature>
<dbReference type="EMBL" id="AGNL01002741">
    <property type="protein sequence ID" value="EJK75759.1"/>
    <property type="molecule type" value="Genomic_DNA"/>
</dbReference>